<sequence>MVDAWPVSLPQKFLVDGFSEQLGDGVLEYAPDAGPTLTRRRSTAAPRPLSGNMEMTSAQLAALKTFYEVTIINGSLPFTLPDPLGGADLLVKFQKGGQPKWSALGGDYFTVVLVLWILP</sequence>
<organism evidence="1 2">
    <name type="scientific">Bradyrhizobium japonicum</name>
    <dbReference type="NCBI Taxonomy" id="375"/>
    <lineage>
        <taxon>Bacteria</taxon>
        <taxon>Pseudomonadati</taxon>
        <taxon>Pseudomonadota</taxon>
        <taxon>Alphaproteobacteria</taxon>
        <taxon>Hyphomicrobiales</taxon>
        <taxon>Nitrobacteraceae</taxon>
        <taxon>Bradyrhizobium</taxon>
    </lineage>
</organism>
<protein>
    <submittedName>
        <fullName evidence="1">Uncharacterized protein</fullName>
    </submittedName>
</protein>
<dbReference type="AlphaFoldDB" id="A0A0A3XRJ6"/>
<comment type="caution">
    <text evidence="1">The sequence shown here is derived from an EMBL/GenBank/DDBJ whole genome shotgun (WGS) entry which is preliminary data.</text>
</comment>
<name>A0A0A3XRJ6_BRAJP</name>
<evidence type="ECO:0000313" key="1">
    <source>
        <dbReference type="EMBL" id="KGT75791.1"/>
    </source>
</evidence>
<accession>A0A0A3XRJ6</accession>
<dbReference type="Proteomes" id="UP000030377">
    <property type="component" value="Unassembled WGS sequence"/>
</dbReference>
<evidence type="ECO:0000313" key="2">
    <source>
        <dbReference type="Proteomes" id="UP000030377"/>
    </source>
</evidence>
<dbReference type="EMBL" id="JRPN01000024">
    <property type="protein sequence ID" value="KGT75791.1"/>
    <property type="molecule type" value="Genomic_DNA"/>
</dbReference>
<reference evidence="1 2" key="1">
    <citation type="submission" date="2014-09" db="EMBL/GenBank/DDBJ databases">
        <title>Draft genome of Bradyrhizobium japonicum Is-34.</title>
        <authorList>
            <person name="Tsurumaru H."/>
            <person name="Yamakawa T."/>
            <person name="Hashimoto S."/>
            <person name="Okizaki K."/>
            <person name="Kanesaki Y."/>
            <person name="Yoshikawa H."/>
            <person name="Yajima S."/>
        </authorList>
    </citation>
    <scope>NUCLEOTIDE SEQUENCE [LARGE SCALE GENOMIC DNA]</scope>
    <source>
        <strain evidence="1 2">Is-34</strain>
    </source>
</reference>
<gene>
    <name evidence="1" type="ORF">MA20_31840</name>
</gene>
<dbReference type="RefSeq" id="WP_041958524.1">
    <property type="nucleotide sequence ID" value="NZ_JRPN01000024.1"/>
</dbReference>
<proteinExistence type="predicted"/>